<reference evidence="1 2" key="1">
    <citation type="journal article" date="2015" name="Fungal Genet. Biol.">
        <title>Evolution of novel wood decay mechanisms in Agaricales revealed by the genome sequences of Fistulina hepatica and Cylindrobasidium torrendii.</title>
        <authorList>
            <person name="Floudas D."/>
            <person name="Held B.W."/>
            <person name="Riley R."/>
            <person name="Nagy L.G."/>
            <person name="Koehler G."/>
            <person name="Ransdell A.S."/>
            <person name="Younus H."/>
            <person name="Chow J."/>
            <person name="Chiniquy J."/>
            <person name="Lipzen A."/>
            <person name="Tritt A."/>
            <person name="Sun H."/>
            <person name="Haridas S."/>
            <person name="LaButti K."/>
            <person name="Ohm R.A."/>
            <person name="Kues U."/>
            <person name="Blanchette R.A."/>
            <person name="Grigoriev I.V."/>
            <person name="Minto R.E."/>
            <person name="Hibbett D.S."/>
        </authorList>
    </citation>
    <scope>NUCLEOTIDE SEQUENCE [LARGE SCALE GENOMIC DNA]</scope>
    <source>
        <strain evidence="1 2">FP15055 ss-10</strain>
    </source>
</reference>
<sequence length="161" mass="17876">MVTSRDRNCRSTRRVAHAWTKTLPTMAPAPMRTERAIPTKISNVSHSHVDCKLRLAGRAVAYAADNAHFILIDEQSNGLVVNAADCLSAWDRWPRTRGTVMVIGRLELVSDTPVSHIPLPYHINPLLVLHALHIGDIGGEIDLEEWNTGIDSLPPVEHELQ</sequence>
<dbReference type="Proteomes" id="UP000054007">
    <property type="component" value="Unassembled WGS sequence"/>
</dbReference>
<keyword evidence="2" id="KW-1185">Reference proteome</keyword>
<name>A0A0D7BM70_9AGAR</name>
<organism evidence="1 2">
    <name type="scientific">Cylindrobasidium torrendii FP15055 ss-10</name>
    <dbReference type="NCBI Taxonomy" id="1314674"/>
    <lineage>
        <taxon>Eukaryota</taxon>
        <taxon>Fungi</taxon>
        <taxon>Dikarya</taxon>
        <taxon>Basidiomycota</taxon>
        <taxon>Agaricomycotina</taxon>
        <taxon>Agaricomycetes</taxon>
        <taxon>Agaricomycetidae</taxon>
        <taxon>Agaricales</taxon>
        <taxon>Marasmiineae</taxon>
        <taxon>Physalacriaceae</taxon>
        <taxon>Cylindrobasidium</taxon>
    </lineage>
</organism>
<accession>A0A0D7BM70</accession>
<protein>
    <submittedName>
        <fullName evidence="1">Uncharacterized protein</fullName>
    </submittedName>
</protein>
<dbReference type="OrthoDB" id="3258172at2759"/>
<evidence type="ECO:0000313" key="1">
    <source>
        <dbReference type="EMBL" id="KIY71572.1"/>
    </source>
</evidence>
<dbReference type="AlphaFoldDB" id="A0A0D7BM70"/>
<evidence type="ECO:0000313" key="2">
    <source>
        <dbReference type="Proteomes" id="UP000054007"/>
    </source>
</evidence>
<gene>
    <name evidence="1" type="ORF">CYLTODRAFT_118577</name>
</gene>
<dbReference type="EMBL" id="KN880453">
    <property type="protein sequence ID" value="KIY71572.1"/>
    <property type="molecule type" value="Genomic_DNA"/>
</dbReference>
<proteinExistence type="predicted"/>